<keyword evidence="3" id="KW-0804">Transcription</keyword>
<evidence type="ECO:0000259" key="4">
    <source>
        <dbReference type="PROSITE" id="PS51118"/>
    </source>
</evidence>
<dbReference type="SUPFAM" id="SSF46785">
    <property type="entry name" value="Winged helix' DNA-binding domain"/>
    <property type="match status" value="1"/>
</dbReference>
<dbReference type="Gene3D" id="1.10.10.10">
    <property type="entry name" value="Winged helix-like DNA-binding domain superfamily/Winged helix DNA-binding domain"/>
    <property type="match status" value="1"/>
</dbReference>
<dbReference type="Proteomes" id="UP000284824">
    <property type="component" value="Unassembled WGS sequence"/>
</dbReference>
<feature type="domain" description="HTH hxlR-type" evidence="4">
    <location>
        <begin position="11"/>
        <end position="109"/>
    </location>
</feature>
<protein>
    <submittedName>
        <fullName evidence="5">HxlR family transcriptional regulator</fullName>
    </submittedName>
</protein>
<dbReference type="InterPro" id="IPR036527">
    <property type="entry name" value="SCP2_sterol-bd_dom_sf"/>
</dbReference>
<name>A0A438MDS0_9ACTN</name>
<dbReference type="PROSITE" id="PS51118">
    <property type="entry name" value="HTH_HXLR"/>
    <property type="match status" value="1"/>
</dbReference>
<dbReference type="AlphaFoldDB" id="A0A438MDS0"/>
<keyword evidence="6" id="KW-1185">Reference proteome</keyword>
<dbReference type="RefSeq" id="WP_206641760.1">
    <property type="nucleotide sequence ID" value="NZ_SAUN01000001.1"/>
</dbReference>
<dbReference type="PANTHER" id="PTHR33204">
    <property type="entry name" value="TRANSCRIPTIONAL REGULATOR, MARR FAMILY"/>
    <property type="match status" value="1"/>
</dbReference>
<dbReference type="InterPro" id="IPR002577">
    <property type="entry name" value="HTH_HxlR"/>
</dbReference>
<gene>
    <name evidence="5" type="ORF">EDD27_6604</name>
</gene>
<dbReference type="Pfam" id="PF01638">
    <property type="entry name" value="HxlR"/>
    <property type="match status" value="1"/>
</dbReference>
<comment type="caution">
    <text evidence="5">The sequence shown here is derived from an EMBL/GenBank/DDBJ whole genome shotgun (WGS) entry which is preliminary data.</text>
</comment>
<sequence>MSGSRSYGDLCGIARALDVVGERWALLVVRELMFGPKRFVDLHRGLTGVSQNVLSQRLRELEDAGVINRRVLGPPAGARVYELTRRGRDLEPVLLALGRWGSPIPPASTSATQLSTDALAFALKTTFAPAATDHLRGRHRYQLRLGHDAFHAEVTDGQLRIERGEIHDAMATIACDVVTLQDLVFAKRDLDDAVRAGDAVVLGDVSALRWLMQSFGTVDGDDGELAR</sequence>
<dbReference type="InterPro" id="IPR036388">
    <property type="entry name" value="WH-like_DNA-bd_sf"/>
</dbReference>
<evidence type="ECO:0000256" key="1">
    <source>
        <dbReference type="ARBA" id="ARBA00023015"/>
    </source>
</evidence>
<dbReference type="GO" id="GO:0003677">
    <property type="term" value="F:DNA binding"/>
    <property type="evidence" value="ECO:0007669"/>
    <property type="project" value="UniProtKB-KW"/>
</dbReference>
<proteinExistence type="predicted"/>
<keyword evidence="2" id="KW-0238">DNA-binding</keyword>
<evidence type="ECO:0000256" key="2">
    <source>
        <dbReference type="ARBA" id="ARBA00023125"/>
    </source>
</evidence>
<organism evidence="5 6">
    <name type="scientific">Nonomuraea polychroma</name>
    <dbReference type="NCBI Taxonomy" id="46176"/>
    <lineage>
        <taxon>Bacteria</taxon>
        <taxon>Bacillati</taxon>
        <taxon>Actinomycetota</taxon>
        <taxon>Actinomycetes</taxon>
        <taxon>Streptosporangiales</taxon>
        <taxon>Streptosporangiaceae</taxon>
        <taxon>Nonomuraea</taxon>
    </lineage>
</organism>
<dbReference type="CDD" id="cd00090">
    <property type="entry name" value="HTH_ARSR"/>
    <property type="match status" value="1"/>
</dbReference>
<dbReference type="InterPro" id="IPR036390">
    <property type="entry name" value="WH_DNA-bd_sf"/>
</dbReference>
<evidence type="ECO:0000313" key="6">
    <source>
        <dbReference type="Proteomes" id="UP000284824"/>
    </source>
</evidence>
<keyword evidence="1" id="KW-0805">Transcription regulation</keyword>
<dbReference type="InterPro" id="IPR011991">
    <property type="entry name" value="ArsR-like_HTH"/>
</dbReference>
<dbReference type="PANTHER" id="PTHR33204:SF18">
    <property type="entry name" value="TRANSCRIPTIONAL REGULATORY PROTEIN"/>
    <property type="match status" value="1"/>
</dbReference>
<reference evidence="5 6" key="1">
    <citation type="submission" date="2019-01" db="EMBL/GenBank/DDBJ databases">
        <title>Sequencing the genomes of 1000 actinobacteria strains.</title>
        <authorList>
            <person name="Klenk H.-P."/>
        </authorList>
    </citation>
    <scope>NUCLEOTIDE SEQUENCE [LARGE SCALE GENOMIC DNA]</scope>
    <source>
        <strain evidence="5 6">DSM 43925</strain>
    </source>
</reference>
<dbReference type="EMBL" id="SAUN01000001">
    <property type="protein sequence ID" value="RVX43896.1"/>
    <property type="molecule type" value="Genomic_DNA"/>
</dbReference>
<evidence type="ECO:0000256" key="3">
    <source>
        <dbReference type="ARBA" id="ARBA00023163"/>
    </source>
</evidence>
<accession>A0A438MDS0</accession>
<evidence type="ECO:0000313" key="5">
    <source>
        <dbReference type="EMBL" id="RVX43896.1"/>
    </source>
</evidence>
<dbReference type="Gene3D" id="3.30.1050.10">
    <property type="entry name" value="SCP2 sterol-binding domain"/>
    <property type="match status" value="1"/>
</dbReference>
<dbReference type="SUPFAM" id="SSF55718">
    <property type="entry name" value="SCP-like"/>
    <property type="match status" value="1"/>
</dbReference>